<name>A0A1S1U6I8_9BURK</name>
<feature type="coiled-coil region" evidence="1">
    <location>
        <begin position="284"/>
        <end position="311"/>
    </location>
</feature>
<dbReference type="Proteomes" id="UP000179840">
    <property type="component" value="Unassembled WGS sequence"/>
</dbReference>
<dbReference type="AlphaFoldDB" id="A0A1S1U6I8"/>
<gene>
    <name evidence="3" type="ORF">AKG95_13340</name>
</gene>
<feature type="region of interest" description="Disordered" evidence="2">
    <location>
        <begin position="251"/>
        <end position="277"/>
    </location>
</feature>
<organism evidence="3 4">
    <name type="scientific">Janthinobacterium lividum</name>
    <dbReference type="NCBI Taxonomy" id="29581"/>
    <lineage>
        <taxon>Bacteria</taxon>
        <taxon>Pseudomonadati</taxon>
        <taxon>Pseudomonadota</taxon>
        <taxon>Betaproteobacteria</taxon>
        <taxon>Burkholderiales</taxon>
        <taxon>Oxalobacteraceae</taxon>
        <taxon>Janthinobacterium</taxon>
    </lineage>
</organism>
<evidence type="ECO:0000313" key="4">
    <source>
        <dbReference type="Proteomes" id="UP000179840"/>
    </source>
</evidence>
<feature type="compositionally biased region" description="Polar residues" evidence="2">
    <location>
        <begin position="259"/>
        <end position="268"/>
    </location>
</feature>
<evidence type="ECO:0000313" key="3">
    <source>
        <dbReference type="EMBL" id="OHV95876.1"/>
    </source>
</evidence>
<dbReference type="EMBL" id="LFKP01000008">
    <property type="protein sequence ID" value="OHV95876.1"/>
    <property type="molecule type" value="Genomic_DNA"/>
</dbReference>
<sequence length="360" mass="38797">MLTGCSTPSKIDPGFVADRWSTTLRAFNIDPVFLPRQVHLGDIYLAGESALQNESDANRWKRRTMYLGRAAVQQAIVSDTKSRLNLPLTSSDKHSGNIFEAPSTTTALRPVAFPGFNVSEIRDSDFAAAFPLNLFRAVFGASKSGELVMAISIPSAEYEEVPALDAWDKLAEFCWKEDQEPVCAASNPVLRHLFNNLKLPTDTTVLIPKIGIVTSVYYAREINYFYNTGRASAFGASASLALPAPEAQAAAPGKEASVATATGGSTPGDTKADAPPTVSASTEAVALNKRVQDMQMHIDALQKKMEGAEKYGSIRVVSISNAGTTLSQRFESPVAIGYRAIWIFPLGYKPPSSTVLQEGK</sequence>
<reference evidence="3 4" key="1">
    <citation type="submission" date="2015-06" db="EMBL/GenBank/DDBJ databases">
        <title>Draft genome sequencing of a biphenyl-degrading bacterium, Janthinobacterium lividum MEG1.</title>
        <authorList>
            <person name="Shimodaira J."/>
            <person name="Hatta T."/>
        </authorList>
    </citation>
    <scope>NUCLEOTIDE SEQUENCE [LARGE SCALE GENOMIC DNA]</scope>
    <source>
        <strain evidence="3 4">MEG1</strain>
    </source>
</reference>
<keyword evidence="1" id="KW-0175">Coiled coil</keyword>
<comment type="caution">
    <text evidence="3">The sequence shown here is derived from an EMBL/GenBank/DDBJ whole genome shotgun (WGS) entry which is preliminary data.</text>
</comment>
<proteinExistence type="predicted"/>
<evidence type="ECO:0000256" key="2">
    <source>
        <dbReference type="SAM" id="MobiDB-lite"/>
    </source>
</evidence>
<evidence type="ECO:0000256" key="1">
    <source>
        <dbReference type="SAM" id="Coils"/>
    </source>
</evidence>
<accession>A0A1S1U6I8</accession>
<protein>
    <submittedName>
        <fullName evidence="3">Uncharacterized protein</fullName>
    </submittedName>
</protein>